<keyword evidence="2" id="KW-1185">Reference proteome</keyword>
<gene>
    <name evidence="1" type="ORF">L596_004358</name>
</gene>
<dbReference type="AlphaFoldDB" id="A0A4V6I833"/>
<name>A0A4V6I833_STECR</name>
<dbReference type="EMBL" id="CM016762">
    <property type="protein sequence ID" value="TMS37423.1"/>
    <property type="molecule type" value="Genomic_DNA"/>
</dbReference>
<comment type="caution">
    <text evidence="1">The sequence shown here is derived from an EMBL/GenBank/DDBJ whole genome shotgun (WGS) entry which is preliminary data.</text>
</comment>
<organism evidence="1 2">
    <name type="scientific">Steinernema carpocapsae</name>
    <name type="common">Entomopathogenic nematode</name>
    <dbReference type="NCBI Taxonomy" id="34508"/>
    <lineage>
        <taxon>Eukaryota</taxon>
        <taxon>Metazoa</taxon>
        <taxon>Ecdysozoa</taxon>
        <taxon>Nematoda</taxon>
        <taxon>Chromadorea</taxon>
        <taxon>Rhabditida</taxon>
        <taxon>Tylenchina</taxon>
        <taxon>Panagrolaimomorpha</taxon>
        <taxon>Strongyloidoidea</taxon>
        <taxon>Steinernematidae</taxon>
        <taxon>Steinernema</taxon>
    </lineage>
</organism>
<evidence type="ECO:0000313" key="1">
    <source>
        <dbReference type="EMBL" id="TMS37423.1"/>
    </source>
</evidence>
<evidence type="ECO:0000313" key="2">
    <source>
        <dbReference type="Proteomes" id="UP000298663"/>
    </source>
</evidence>
<accession>A0A4V6I833</accession>
<reference evidence="1 2" key="2">
    <citation type="journal article" date="2019" name="G3 (Bethesda)">
        <title>Hybrid Assembly of the Genome of the Entomopathogenic Nematode Steinernema carpocapsae Identifies the X-Chromosome.</title>
        <authorList>
            <person name="Serra L."/>
            <person name="Macchietto M."/>
            <person name="Macias-Munoz A."/>
            <person name="McGill C.J."/>
            <person name="Rodriguez I.M."/>
            <person name="Rodriguez B."/>
            <person name="Murad R."/>
            <person name="Mortazavi A."/>
        </authorList>
    </citation>
    <scope>NUCLEOTIDE SEQUENCE [LARGE SCALE GENOMIC DNA]</scope>
    <source>
        <strain evidence="1 2">ALL</strain>
    </source>
</reference>
<reference evidence="1 2" key="1">
    <citation type="journal article" date="2015" name="Genome Biol.">
        <title>Comparative genomics of Steinernema reveals deeply conserved gene regulatory networks.</title>
        <authorList>
            <person name="Dillman A.R."/>
            <person name="Macchietto M."/>
            <person name="Porter C.F."/>
            <person name="Rogers A."/>
            <person name="Williams B."/>
            <person name="Antoshechkin I."/>
            <person name="Lee M.M."/>
            <person name="Goodwin Z."/>
            <person name="Lu X."/>
            <person name="Lewis E.E."/>
            <person name="Goodrich-Blair H."/>
            <person name="Stock S.P."/>
            <person name="Adams B.J."/>
            <person name="Sternberg P.W."/>
            <person name="Mortazavi A."/>
        </authorList>
    </citation>
    <scope>NUCLEOTIDE SEQUENCE [LARGE SCALE GENOMIC DNA]</scope>
    <source>
        <strain evidence="1 2">ALL</strain>
    </source>
</reference>
<dbReference type="EMBL" id="AZBU02000001">
    <property type="protein sequence ID" value="TMS37423.1"/>
    <property type="molecule type" value="Genomic_DNA"/>
</dbReference>
<proteinExistence type="predicted"/>
<protein>
    <submittedName>
        <fullName evidence="1">Uncharacterized protein</fullName>
    </submittedName>
</protein>
<sequence length="72" mass="8156">MDILCSLRCSRGSQMSLLINYSLNNIHACLSWLTIAPFASGDTYLMGILSFVRNSFTQPTIELQALRELKWT</sequence>
<dbReference type="Proteomes" id="UP000298663">
    <property type="component" value="Chromosome X"/>
</dbReference>